<dbReference type="InterPro" id="IPR022284">
    <property type="entry name" value="GPAT/DHAPAT"/>
</dbReference>
<dbReference type="Pfam" id="PF01553">
    <property type="entry name" value="Acyltransferase"/>
    <property type="match status" value="1"/>
</dbReference>
<accession>A0A0L0DA21</accession>
<dbReference type="PANTHER" id="PTHR12563:SF17">
    <property type="entry name" value="DIHYDROXYACETONE PHOSPHATE ACYLTRANSFERASE"/>
    <property type="match status" value="1"/>
</dbReference>
<dbReference type="PANTHER" id="PTHR12563">
    <property type="entry name" value="GLYCEROL-3-PHOSPHATE ACYLTRANSFERASE"/>
    <property type="match status" value="1"/>
</dbReference>
<name>A0A0L0DA21_THETB</name>
<comment type="subcellular location">
    <subcellularLocation>
        <location evidence="1">Endomembrane system</location>
        <topology evidence="1">Peripheral membrane protein</topology>
    </subcellularLocation>
</comment>
<keyword evidence="5" id="KW-1185">Reference proteome</keyword>
<dbReference type="SMART" id="SM00563">
    <property type="entry name" value="PlsC"/>
    <property type="match status" value="1"/>
</dbReference>
<evidence type="ECO:0000313" key="4">
    <source>
        <dbReference type="EMBL" id="KNC49199.1"/>
    </source>
</evidence>
<evidence type="ECO:0000259" key="3">
    <source>
        <dbReference type="SMART" id="SM00563"/>
    </source>
</evidence>
<feature type="region of interest" description="Disordered" evidence="2">
    <location>
        <begin position="394"/>
        <end position="427"/>
    </location>
</feature>
<evidence type="ECO:0000256" key="1">
    <source>
        <dbReference type="ARBA" id="ARBA00004184"/>
    </source>
</evidence>
<dbReference type="Proteomes" id="UP000054408">
    <property type="component" value="Unassembled WGS sequence"/>
</dbReference>
<evidence type="ECO:0000313" key="5">
    <source>
        <dbReference type="Proteomes" id="UP000054408"/>
    </source>
</evidence>
<dbReference type="GO" id="GO:0019432">
    <property type="term" value="P:triglyceride biosynthetic process"/>
    <property type="evidence" value="ECO:0007669"/>
    <property type="project" value="TreeGrafter"/>
</dbReference>
<dbReference type="GO" id="GO:0004366">
    <property type="term" value="F:glycerol-3-phosphate O-acyltransferase activity"/>
    <property type="evidence" value="ECO:0007669"/>
    <property type="project" value="TreeGrafter"/>
</dbReference>
<dbReference type="AlphaFoldDB" id="A0A0L0DA21"/>
<dbReference type="OrthoDB" id="10255570at2759"/>
<dbReference type="InterPro" id="IPR045520">
    <property type="entry name" value="GPAT/DHAPAT_C"/>
</dbReference>
<keyword evidence="4" id="KW-0808">Transferase</keyword>
<dbReference type="OMA" id="HIDYLMI"/>
<dbReference type="GO" id="GO:0031966">
    <property type="term" value="C:mitochondrial membrane"/>
    <property type="evidence" value="ECO:0007669"/>
    <property type="project" value="TreeGrafter"/>
</dbReference>
<dbReference type="GO" id="GO:0012505">
    <property type="term" value="C:endomembrane system"/>
    <property type="evidence" value="ECO:0007669"/>
    <property type="project" value="UniProtKB-SubCell"/>
</dbReference>
<sequence>MPEASDGFVAAWGKALMPDVWWVCARAELRRSERECGEFANMAEDVAGDEAVLAQAGTLARDEYKARVRDILGQLTAEQAPWLQRVVLLCTLKVLRLLYASGIFVDVEDVRRVVREMEARPKAALLLLPTHRSAIDYVLVWYMCVVCRLPLPYMVAESKHLERSWLKALLVYIFRSLGSIFPDHAALESDPLYGAVYASYMRNLIGRGATLQCFIEGSRSRTGKSKRPQLGLTSFLVDAVQSNKELDAVVTCIGLGHARVIENALFVNELVGDEAGAQAAAAREHLDLEGLAFATTLLSRILRRQFSLGSVDMGMAAPFSLREFVRRQWQTDEGVFGFCGVRASAIDVPRLSRASSPTRSLEFARVAPAPVDASEPGREAGDAAWVAAAVGSSSTESSVSDDDNGAFTDMSSIAGGGNGDESRKGSPEAGLVVDVALSPTKTQFASELVGRLQRLVPAAGVPIASRVPSLGSPVKILHESGSAWQAPHVGRGALMLPSRSSRQILTPRSAGVAAAAAPRAHAVSLALTHNVMYLCNSASVVVPSAVVGTILLTHYKRGLALKDLAQCVTWLRNEVRKRGFRVAARARGSFESDVAQLVNRVLSSRDSGSSNEMVKKFRGDTLLFGLYTPEERMLLVFYRNQLMHVFVPEALVCAALYALERKRGEFPARVSGRDLRRYTHFLVQLFRFEFAFPPSSFHRDTFSETVESLVQRRILVRSAVGEPGEIDSDMFSVDSRDDDSLVESTFVSHGTGMYLFLCSLLWPFLDSYFLCALGLFALLEPAGGQRPPVEVSAFVAHVQKNVGEAVFFGGQLDLYEAISRDTLINAAKLYARWGVVRIADGHISLADEFASDGEVSRFARRIAAFKKRSRSYSSRRYRTRRGVRSAVADAESHARNVAPLLWGGEPMTSL</sequence>
<dbReference type="EMBL" id="GL349453">
    <property type="protein sequence ID" value="KNC49199.1"/>
    <property type="molecule type" value="Genomic_DNA"/>
</dbReference>
<reference evidence="4 5" key="1">
    <citation type="submission" date="2010-05" db="EMBL/GenBank/DDBJ databases">
        <title>The Genome Sequence of Thecamonas trahens ATCC 50062.</title>
        <authorList>
            <consortium name="The Broad Institute Genome Sequencing Platform"/>
            <person name="Russ C."/>
            <person name="Cuomo C."/>
            <person name="Shea T."/>
            <person name="Young S.K."/>
            <person name="Zeng Q."/>
            <person name="Koehrsen M."/>
            <person name="Haas B."/>
            <person name="Borodovsky M."/>
            <person name="Guigo R."/>
            <person name="Alvarado L."/>
            <person name="Berlin A."/>
            <person name="Bochicchio J."/>
            <person name="Borenstein D."/>
            <person name="Chapman S."/>
            <person name="Chen Z."/>
            <person name="Freedman E."/>
            <person name="Gellesch M."/>
            <person name="Goldberg J."/>
            <person name="Griggs A."/>
            <person name="Gujja S."/>
            <person name="Heilman E."/>
            <person name="Heiman D."/>
            <person name="Hepburn T."/>
            <person name="Howarth C."/>
            <person name="Jen D."/>
            <person name="Larson L."/>
            <person name="Mehta T."/>
            <person name="Park D."/>
            <person name="Pearson M."/>
            <person name="Roberts A."/>
            <person name="Saif S."/>
            <person name="Shenoy N."/>
            <person name="Sisk P."/>
            <person name="Stolte C."/>
            <person name="Sykes S."/>
            <person name="Thomson T."/>
            <person name="Walk T."/>
            <person name="White J."/>
            <person name="Yandava C."/>
            <person name="Burger G."/>
            <person name="Gray M.W."/>
            <person name="Holland P.W.H."/>
            <person name="King N."/>
            <person name="Lang F.B.F."/>
            <person name="Roger A.J."/>
            <person name="Ruiz-Trillo I."/>
            <person name="Lander E."/>
            <person name="Nusbaum C."/>
        </authorList>
    </citation>
    <scope>NUCLEOTIDE SEQUENCE [LARGE SCALE GENOMIC DNA]</scope>
    <source>
        <strain evidence="4 5">ATCC 50062</strain>
    </source>
</reference>
<evidence type="ECO:0000256" key="2">
    <source>
        <dbReference type="SAM" id="MobiDB-lite"/>
    </source>
</evidence>
<dbReference type="Pfam" id="PF19277">
    <property type="entry name" value="GPAT_C"/>
    <property type="match status" value="1"/>
</dbReference>
<dbReference type="GO" id="GO:0006072">
    <property type="term" value="P:glycerol-3-phosphate metabolic process"/>
    <property type="evidence" value="ECO:0007669"/>
    <property type="project" value="TreeGrafter"/>
</dbReference>
<dbReference type="GO" id="GO:0008654">
    <property type="term" value="P:phospholipid biosynthetic process"/>
    <property type="evidence" value="ECO:0007669"/>
    <property type="project" value="TreeGrafter"/>
</dbReference>
<organism evidence="4 5">
    <name type="scientific">Thecamonas trahens ATCC 50062</name>
    <dbReference type="NCBI Taxonomy" id="461836"/>
    <lineage>
        <taxon>Eukaryota</taxon>
        <taxon>Apusozoa</taxon>
        <taxon>Apusomonadida</taxon>
        <taxon>Apusomonadidae</taxon>
        <taxon>Thecamonas</taxon>
    </lineage>
</organism>
<dbReference type="RefSeq" id="XP_013758215.1">
    <property type="nucleotide sequence ID" value="XM_013902761.1"/>
</dbReference>
<dbReference type="GO" id="GO:0006631">
    <property type="term" value="P:fatty acid metabolic process"/>
    <property type="evidence" value="ECO:0007669"/>
    <property type="project" value="TreeGrafter"/>
</dbReference>
<dbReference type="InterPro" id="IPR002123">
    <property type="entry name" value="Plipid/glycerol_acylTrfase"/>
</dbReference>
<feature type="domain" description="Phospholipid/glycerol acyltransferase" evidence="3">
    <location>
        <begin position="125"/>
        <end position="258"/>
    </location>
</feature>
<protein>
    <submittedName>
        <fullName evidence="4">Glycerol-3-phosphate acyltransferase</fullName>
    </submittedName>
</protein>
<dbReference type="eggNOG" id="KOG3730">
    <property type="taxonomic scope" value="Eukaryota"/>
</dbReference>
<gene>
    <name evidence="4" type="ORF">AMSG_05180</name>
</gene>
<proteinExistence type="predicted"/>
<dbReference type="STRING" id="461836.A0A0L0DA21"/>
<keyword evidence="4" id="KW-0012">Acyltransferase</keyword>
<dbReference type="GeneID" id="25564645"/>